<organism evidence="3 4">
    <name type="scientific">Tunturiibacter lichenicola</name>
    <dbReference type="NCBI Taxonomy" id="2051959"/>
    <lineage>
        <taxon>Bacteria</taxon>
        <taxon>Pseudomonadati</taxon>
        <taxon>Acidobacteriota</taxon>
        <taxon>Terriglobia</taxon>
        <taxon>Terriglobales</taxon>
        <taxon>Acidobacteriaceae</taxon>
        <taxon>Tunturiibacter</taxon>
    </lineage>
</organism>
<evidence type="ECO:0000256" key="1">
    <source>
        <dbReference type="SAM" id="MobiDB-lite"/>
    </source>
</evidence>
<dbReference type="Gene3D" id="1.10.150.690">
    <property type="entry name" value="DUF2063"/>
    <property type="match status" value="1"/>
</dbReference>
<comment type="caution">
    <text evidence="3">The sequence shown here is derived from an EMBL/GenBank/DDBJ whole genome shotgun (WGS) entry which is preliminary data.</text>
</comment>
<accession>A0A7Y9NN57</accession>
<gene>
    <name evidence="3" type="ORF">HDF12_002270</name>
</gene>
<reference evidence="3 4" key="1">
    <citation type="submission" date="2020-07" db="EMBL/GenBank/DDBJ databases">
        <title>Genomic Encyclopedia of Type Strains, Phase IV (KMG-V): Genome sequencing to study the core and pangenomes of soil and plant-associated prokaryotes.</title>
        <authorList>
            <person name="Whitman W."/>
        </authorList>
    </citation>
    <scope>NUCLEOTIDE SEQUENCE [LARGE SCALE GENOMIC DNA]</scope>
    <source>
        <strain evidence="3 4">M8UP30</strain>
    </source>
</reference>
<evidence type="ECO:0000313" key="4">
    <source>
        <dbReference type="Proteomes" id="UP000534186"/>
    </source>
</evidence>
<dbReference type="InterPro" id="IPR018640">
    <property type="entry name" value="DUF2063"/>
</dbReference>
<proteinExistence type="predicted"/>
<dbReference type="InterPro" id="IPR044922">
    <property type="entry name" value="DUF2063_N_sf"/>
</dbReference>
<feature type="region of interest" description="Disordered" evidence="1">
    <location>
        <begin position="15"/>
        <end position="36"/>
    </location>
</feature>
<feature type="domain" description="Putative DNA-binding" evidence="2">
    <location>
        <begin position="40"/>
        <end position="114"/>
    </location>
</feature>
<sequence>MNLLELQRRMAEDVTRPLTPDFQMQPATSDGKSTEDLASTYIKPNDRLSSFDRLEIYNRQYWFRVIGAVSEDFPAIGAVLGAKKFDTMILAYLRENPSTSFTLRNLGSKLPKWLESHPEFSPRRHDLLLDIARLEWAYVEAFDGADLAPLTAADFGDLGAASPLFLQPHLQLLDLRYPVDELVLAVHRQTAPSDIMSNAVTERKQARRTRLPAMRRSQIHLAVHRYDNSVYYRRIDHEAFRLLSALQSGTLLGQALEAAFRGSSLSPEDQAAKIQEYFAHASELGWFCKPPANNL</sequence>
<dbReference type="Proteomes" id="UP000534186">
    <property type="component" value="Unassembled WGS sequence"/>
</dbReference>
<name>A0A7Y9NN57_9BACT</name>
<dbReference type="EMBL" id="JACCCV010000001">
    <property type="protein sequence ID" value="NYF51905.1"/>
    <property type="molecule type" value="Genomic_DNA"/>
</dbReference>
<dbReference type="Pfam" id="PF09836">
    <property type="entry name" value="DUF2063"/>
    <property type="match status" value="1"/>
</dbReference>
<protein>
    <recommendedName>
        <fullName evidence="2">Putative DNA-binding domain-containing protein</fullName>
    </recommendedName>
</protein>
<dbReference type="AlphaFoldDB" id="A0A7Y9NN57"/>
<evidence type="ECO:0000313" key="3">
    <source>
        <dbReference type="EMBL" id="NYF51905.1"/>
    </source>
</evidence>
<evidence type="ECO:0000259" key="2">
    <source>
        <dbReference type="Pfam" id="PF09836"/>
    </source>
</evidence>